<dbReference type="PIRSF" id="PIRSF038084">
    <property type="entry name" value="HAT-B_cat"/>
    <property type="match status" value="1"/>
</dbReference>
<accession>A0A7G7LIF0</accession>
<evidence type="ECO:0000313" key="15">
    <source>
        <dbReference type="EMBL" id="QNG40053.1"/>
    </source>
</evidence>
<evidence type="ECO:0000256" key="11">
    <source>
        <dbReference type="PIRSR" id="PIRSR038084-3"/>
    </source>
</evidence>
<evidence type="ECO:0000313" key="14">
    <source>
        <dbReference type="EMBL" id="CAL1528340.1"/>
    </source>
</evidence>
<evidence type="ECO:0000256" key="9">
    <source>
        <dbReference type="PIRSR" id="PIRSR038084-1"/>
    </source>
</evidence>
<evidence type="ECO:0000256" key="5">
    <source>
        <dbReference type="ARBA" id="ARBA00022679"/>
    </source>
</evidence>
<protein>
    <recommendedName>
        <fullName evidence="4">Histone acetyltransferase type B catalytic subunit</fullName>
        <ecNumber evidence="3">2.3.1.48</ecNumber>
    </recommendedName>
</protein>
<evidence type="ECO:0000256" key="1">
    <source>
        <dbReference type="ARBA" id="ARBA00004123"/>
    </source>
</evidence>
<feature type="domain" description="Histone acetyl transferase HAT1 N-terminal" evidence="12">
    <location>
        <begin position="1"/>
        <end position="132"/>
    </location>
</feature>
<dbReference type="InterPro" id="IPR017380">
    <property type="entry name" value="Hist_AcTrfase_B-typ_cat-su"/>
</dbReference>
<reference evidence="15" key="1">
    <citation type="submission" date="2020-07" db="EMBL/GenBank/DDBJ databases">
        <authorList>
            <person name="Fodor I."/>
            <person name="Pirger Z."/>
        </authorList>
    </citation>
    <scope>NUCLEOTIDE SEQUENCE</scope>
</reference>
<dbReference type="InterPro" id="IPR037113">
    <property type="entry name" value="Hat1_N_sf"/>
</dbReference>
<dbReference type="GO" id="GO:0031509">
    <property type="term" value="P:subtelomeric heterochromatin formation"/>
    <property type="evidence" value="ECO:0007669"/>
    <property type="project" value="InterPro"/>
</dbReference>
<evidence type="ECO:0000256" key="2">
    <source>
        <dbReference type="ARBA" id="ARBA00010543"/>
    </source>
</evidence>
<dbReference type="Gene3D" id="3.90.360.10">
    <property type="entry name" value="Histone acetyl transferase 1 (HAT1), N-terminal domain"/>
    <property type="match status" value="1"/>
</dbReference>
<feature type="region of interest" description="Interaction with histone H4 N-terminus" evidence="10">
    <location>
        <begin position="170"/>
        <end position="172"/>
    </location>
</feature>
<proteinExistence type="evidence at transcript level"/>
<evidence type="ECO:0000313" key="16">
    <source>
        <dbReference type="Proteomes" id="UP001497497"/>
    </source>
</evidence>
<feature type="domain" description="Histone acetyltransferase type B catalytic subunit C-terminal" evidence="13">
    <location>
        <begin position="231"/>
        <end position="282"/>
    </location>
</feature>
<comment type="similarity">
    <text evidence="2">Belongs to the HAT1 family.</text>
</comment>
<comment type="subcellular location">
    <subcellularLocation>
        <location evidence="1">Nucleus</location>
    </subcellularLocation>
</comment>
<evidence type="ECO:0000256" key="10">
    <source>
        <dbReference type="PIRSR" id="PIRSR038084-2"/>
    </source>
</evidence>
<feature type="site" description="Interaction with histone H4 N-terminus" evidence="11">
    <location>
        <position position="144"/>
    </location>
</feature>
<reference evidence="14 16" key="2">
    <citation type="submission" date="2024-04" db="EMBL/GenBank/DDBJ databases">
        <authorList>
            <consortium name="Genoscope - CEA"/>
            <person name="William W."/>
        </authorList>
    </citation>
    <scope>NUCLEOTIDE SEQUENCE [LARGE SCALE GENOMIC DNA]</scope>
</reference>
<dbReference type="InterPro" id="IPR019467">
    <property type="entry name" value="Hat1_N"/>
</dbReference>
<dbReference type="InterPro" id="IPR016181">
    <property type="entry name" value="Acyl_CoA_acyltransferase"/>
</dbReference>
<dbReference type="GO" id="GO:0005634">
    <property type="term" value="C:nucleus"/>
    <property type="evidence" value="ECO:0007669"/>
    <property type="project" value="UniProtKB-SubCell"/>
</dbReference>
<sequence length="364" mass="42947">MTHQIFGDSETIFGYRNLNVCLYYTASKLVPYFNVTFSETCSVDQHGVPPDNIEKTLSPELPPGYLTNLDSFRCAISKEKNFKPYGQMIDAYTVITKKGEEKQFEVYYLKIEEAGFREYHSRLQSFIKFYIDAASYIDVDDEQWDYFLLFERYKDGGEVQFAAAGYMTVYNFYAYPSRIRPRISQVLVLPPFQKMGLGSKMIQTFYNMCYCRPEVLDITVEDPSENFQRVRDYVDAKNCQNLDSFKPDQLLRGFSHEMIHEAQSKLKLSKLQARRVYEILRLKATDQSNKDMYRAYRLDVKRRLNIPFLRNRRTYQKLEKTLNAEELSQTLGVMKNEQKFQYLENAFQEELAAYKHVLERLATL</sequence>
<dbReference type="EMBL" id="MT701016">
    <property type="protein sequence ID" value="QNG40053.1"/>
    <property type="molecule type" value="mRNA"/>
</dbReference>
<dbReference type="GO" id="GO:0042393">
    <property type="term" value="F:histone binding"/>
    <property type="evidence" value="ECO:0007669"/>
    <property type="project" value="InterPro"/>
</dbReference>
<evidence type="ECO:0000256" key="8">
    <source>
        <dbReference type="ARBA" id="ARBA00048017"/>
    </source>
</evidence>
<comment type="catalytic activity">
    <reaction evidence="8">
        <text>L-lysyl-[protein] + acetyl-CoA = N(6)-acetyl-L-lysyl-[protein] + CoA + H(+)</text>
        <dbReference type="Rhea" id="RHEA:45948"/>
        <dbReference type="Rhea" id="RHEA-COMP:9752"/>
        <dbReference type="Rhea" id="RHEA-COMP:10731"/>
        <dbReference type="ChEBI" id="CHEBI:15378"/>
        <dbReference type="ChEBI" id="CHEBI:29969"/>
        <dbReference type="ChEBI" id="CHEBI:57287"/>
        <dbReference type="ChEBI" id="CHEBI:57288"/>
        <dbReference type="ChEBI" id="CHEBI:61930"/>
        <dbReference type="EC" id="2.3.1.48"/>
    </reaction>
</comment>
<feature type="region of interest" description="Interaction with histone H4 N-terminus" evidence="10">
    <location>
        <begin position="8"/>
        <end position="10"/>
    </location>
</feature>
<keyword evidence="5 15" id="KW-0808">Transferase</keyword>
<evidence type="ECO:0000256" key="4">
    <source>
        <dbReference type="ARBA" id="ARBA00021268"/>
    </source>
</evidence>
<dbReference type="Gene3D" id="1.10.10.390">
    <property type="match status" value="1"/>
</dbReference>
<name>A0A7G7LIF0_LYMST</name>
<dbReference type="EC" id="2.3.1.48" evidence="3"/>
<gene>
    <name evidence="14" type="ORF">GSLYS_00002510001</name>
</gene>
<dbReference type="GO" id="GO:0004402">
    <property type="term" value="F:histone acetyltransferase activity"/>
    <property type="evidence" value="ECO:0007669"/>
    <property type="project" value="InterPro"/>
</dbReference>
<feature type="active site" description="Proton donor/acceptor" evidence="9">
    <location>
        <position position="221"/>
    </location>
</feature>
<dbReference type="PANTHER" id="PTHR12046">
    <property type="entry name" value="HISTONE ACETYLTRANSFERASE TYPE B CATALYTIC SUBUNIT"/>
    <property type="match status" value="1"/>
</dbReference>
<evidence type="ECO:0000259" key="12">
    <source>
        <dbReference type="Pfam" id="PF10394"/>
    </source>
</evidence>
<keyword evidence="16" id="KW-1185">Reference proteome</keyword>
<dbReference type="Proteomes" id="UP001497497">
    <property type="component" value="Unassembled WGS sequence"/>
</dbReference>
<evidence type="ECO:0000256" key="7">
    <source>
        <dbReference type="ARBA" id="ARBA00023315"/>
    </source>
</evidence>
<dbReference type="Pfam" id="PF21183">
    <property type="entry name" value="HAT1_C"/>
    <property type="match status" value="1"/>
</dbReference>
<evidence type="ECO:0000256" key="3">
    <source>
        <dbReference type="ARBA" id="ARBA00013184"/>
    </source>
</evidence>
<dbReference type="SUPFAM" id="SSF55729">
    <property type="entry name" value="Acyl-CoA N-acyltransferases (Nat)"/>
    <property type="match status" value="1"/>
</dbReference>
<dbReference type="InterPro" id="IPR013523">
    <property type="entry name" value="Hist_AcTrfase_HAT1_C"/>
</dbReference>
<organism evidence="15">
    <name type="scientific">Lymnaea stagnalis</name>
    <name type="common">Great pond snail</name>
    <name type="synonym">Helix stagnalis</name>
    <dbReference type="NCBI Taxonomy" id="6523"/>
    <lineage>
        <taxon>Eukaryota</taxon>
        <taxon>Metazoa</taxon>
        <taxon>Spiralia</taxon>
        <taxon>Lophotrochozoa</taxon>
        <taxon>Mollusca</taxon>
        <taxon>Gastropoda</taxon>
        <taxon>Heterobranchia</taxon>
        <taxon>Euthyneura</taxon>
        <taxon>Panpulmonata</taxon>
        <taxon>Hygrophila</taxon>
        <taxon>Lymnaeoidea</taxon>
        <taxon>Lymnaeidae</taxon>
        <taxon>Lymnaea</taxon>
    </lineage>
</organism>
<keyword evidence="7" id="KW-0012">Acyltransferase</keyword>
<evidence type="ECO:0000259" key="13">
    <source>
        <dbReference type="Pfam" id="PF21183"/>
    </source>
</evidence>
<keyword evidence="6" id="KW-0539">Nucleus</keyword>
<feature type="binding site" evidence="10">
    <location>
        <begin position="193"/>
        <end position="199"/>
    </location>
    <ligand>
        <name>acetyl-CoA</name>
        <dbReference type="ChEBI" id="CHEBI:57288"/>
    </ligand>
</feature>
<dbReference type="Gene3D" id="3.40.630.30">
    <property type="match status" value="1"/>
</dbReference>
<evidence type="ECO:0000256" key="6">
    <source>
        <dbReference type="ARBA" id="ARBA00023242"/>
    </source>
</evidence>
<dbReference type="GO" id="GO:0000781">
    <property type="term" value="C:chromosome, telomeric region"/>
    <property type="evidence" value="ECO:0007669"/>
    <property type="project" value="GOC"/>
</dbReference>
<dbReference type="Pfam" id="PF10394">
    <property type="entry name" value="Hat1_N"/>
    <property type="match status" value="1"/>
</dbReference>
<dbReference type="InterPro" id="IPR048776">
    <property type="entry name" value="HAT1_C"/>
</dbReference>
<dbReference type="EMBL" id="CAXITT010000031">
    <property type="protein sequence ID" value="CAL1528340.1"/>
    <property type="molecule type" value="Genomic_DNA"/>
</dbReference>
<dbReference type="AlphaFoldDB" id="A0A7G7LIF0"/>